<dbReference type="Pfam" id="PF08713">
    <property type="entry name" value="DNA_alkylation"/>
    <property type="match status" value="1"/>
</dbReference>
<dbReference type="Proteomes" id="UP000249808">
    <property type="component" value="Unassembled WGS sequence"/>
</dbReference>
<protein>
    <submittedName>
        <fullName evidence="1">DNA alkylation repair protein</fullName>
    </submittedName>
</protein>
<proteinExistence type="predicted"/>
<dbReference type="InterPro" id="IPR016024">
    <property type="entry name" value="ARM-type_fold"/>
</dbReference>
<gene>
    <name evidence="1" type="ORF">BHU61_12985</name>
</gene>
<accession>A0A327ZMC5</accession>
<dbReference type="AlphaFoldDB" id="A0A327ZMC5"/>
<dbReference type="InterPro" id="IPR014825">
    <property type="entry name" value="DNA_alkylation"/>
</dbReference>
<dbReference type="PANTHER" id="PTHR34070:SF1">
    <property type="entry name" value="DNA ALKYLATION REPAIR PROTEIN"/>
    <property type="match status" value="1"/>
</dbReference>
<evidence type="ECO:0000313" key="2">
    <source>
        <dbReference type="Proteomes" id="UP000249808"/>
    </source>
</evidence>
<dbReference type="PANTHER" id="PTHR34070">
    <property type="entry name" value="ARMADILLO-TYPE FOLD"/>
    <property type="match status" value="1"/>
</dbReference>
<dbReference type="CDD" id="cd07064">
    <property type="entry name" value="AlkD_like_1"/>
    <property type="match status" value="1"/>
</dbReference>
<dbReference type="RefSeq" id="WP_111717490.1">
    <property type="nucleotide sequence ID" value="NZ_JBHSSR010000010.1"/>
</dbReference>
<name>A0A327ZMC5_9STAP</name>
<organism evidence="1 2">
    <name type="scientific">Macrococcus epidermidis</name>
    <dbReference type="NCBI Taxonomy" id="1902580"/>
    <lineage>
        <taxon>Bacteria</taxon>
        <taxon>Bacillati</taxon>
        <taxon>Bacillota</taxon>
        <taxon>Bacilli</taxon>
        <taxon>Bacillales</taxon>
        <taxon>Staphylococcaceae</taxon>
        <taxon>Macrococcus</taxon>
    </lineage>
</organism>
<dbReference type="EMBL" id="PZJH01000013">
    <property type="protein sequence ID" value="RAK43592.1"/>
    <property type="molecule type" value="Genomic_DNA"/>
</dbReference>
<evidence type="ECO:0000313" key="1">
    <source>
        <dbReference type="EMBL" id="RAK43592.1"/>
    </source>
</evidence>
<reference evidence="1 2" key="1">
    <citation type="journal article" date="2018" name="Front. Microbiol.">
        <title>Description and Comparative Genomics of Macrococcus caseolyticus subsp. hominis subsp. nov., Macrococcus goetzii sp. nov., Macrococcus epidermidis sp. nov., and Macrococcus bohemicus sp. nov., Novel Macrococci From Human Clinical Material With Virulence Potential and Suspected Uptake of Foreign DNA by Natural Transformation.</title>
        <authorList>
            <person name="Maslanova I."/>
            <person name="Wertheimer Z."/>
            <person name="Sedlacek I."/>
            <person name="Svec P."/>
            <person name="Indrakova A."/>
            <person name="Kovarovic V."/>
            <person name="Schumann P."/>
            <person name="Sproer C."/>
            <person name="Kralova S."/>
            <person name="Sedo O."/>
            <person name="Kristofova L."/>
            <person name="Vrbovska V."/>
            <person name="Fuzik T."/>
            <person name="Petras P."/>
            <person name="Zdrahal Z."/>
            <person name="Ruzickova V."/>
            <person name="Doskar J."/>
            <person name="Pantucek R."/>
        </authorList>
    </citation>
    <scope>NUCLEOTIDE SEQUENCE [LARGE SCALE GENOMIC DNA]</scope>
    <source>
        <strain evidence="1 2">01/688</strain>
    </source>
</reference>
<keyword evidence="2" id="KW-1185">Reference proteome</keyword>
<comment type="caution">
    <text evidence="1">The sequence shown here is derived from an EMBL/GenBank/DDBJ whole genome shotgun (WGS) entry which is preliminary data.</text>
</comment>
<dbReference type="Gene3D" id="1.20.1660.10">
    <property type="entry name" value="Hypothetical protein (EF3068)"/>
    <property type="match status" value="1"/>
</dbReference>
<dbReference type="Gene3D" id="1.25.40.290">
    <property type="entry name" value="ARM repeat domains"/>
    <property type="match status" value="1"/>
</dbReference>
<dbReference type="SUPFAM" id="SSF48371">
    <property type="entry name" value="ARM repeat"/>
    <property type="match status" value="1"/>
</dbReference>
<sequence>MITINDIKAAYIPLKNNEHQHSMESYMKNNFPFLGIKKSVTAPVMRELFKQGLPVTKEGVKTLVDDCFLEREREYHYIGMVILNKKEKLFNVTDLDYIEGLLTTHSWWDSVDTIAPNIVGSIVLRERNIGEQKMREWNRSDNFWLQRASLLHQLKYKDKMNETLLTEFILNTKDDKVFFIRKAIGWVLREYSKTNAVFVKDFISSNKLSPLSEREALKWLTRTQKIDSN</sequence>